<dbReference type="InterPro" id="IPR027417">
    <property type="entry name" value="P-loop_NTPase"/>
</dbReference>
<proteinExistence type="predicted"/>
<organism evidence="2 3">
    <name type="scientific">Candidatus Falkowbacteria bacterium RIFCSPHIGHO2_02_FULL_45_15</name>
    <dbReference type="NCBI Taxonomy" id="1797987"/>
    <lineage>
        <taxon>Bacteria</taxon>
        <taxon>Candidatus Falkowiibacteriota</taxon>
    </lineage>
</organism>
<dbReference type="Proteomes" id="UP000177691">
    <property type="component" value="Unassembled WGS sequence"/>
</dbReference>
<dbReference type="Pfam" id="PF06745">
    <property type="entry name" value="ATPase"/>
    <property type="match status" value="1"/>
</dbReference>
<sequence length="185" mass="21055">MKEQEIRKKVIELSKKLKNKEIHVVLSSDTQYNKINDMLLTIIIKEQKLKCIYVSLNKEYKILQKRLNSLGIDSSKMYFIDGTGKTVKADNCTFLSGPHSLTELSLAITEAINTGKFDFLFFDSISTLLIYNTIKTTEKFSHYMTSKIRDNNLGSIIISLKKDKEAEKLIPILSQFCDGCIDVSG</sequence>
<name>A0A1F5RZN0_9BACT</name>
<gene>
    <name evidence="2" type="ORF">A3D54_00645</name>
</gene>
<accession>A0A1F5RZN0</accession>
<comment type="caution">
    <text evidence="2">The sequence shown here is derived from an EMBL/GenBank/DDBJ whole genome shotgun (WGS) entry which is preliminary data.</text>
</comment>
<reference evidence="2 3" key="1">
    <citation type="journal article" date="2016" name="Nat. Commun.">
        <title>Thousands of microbial genomes shed light on interconnected biogeochemical processes in an aquifer system.</title>
        <authorList>
            <person name="Anantharaman K."/>
            <person name="Brown C.T."/>
            <person name="Hug L.A."/>
            <person name="Sharon I."/>
            <person name="Castelle C.J."/>
            <person name="Probst A.J."/>
            <person name="Thomas B.C."/>
            <person name="Singh A."/>
            <person name="Wilkins M.J."/>
            <person name="Karaoz U."/>
            <person name="Brodie E.L."/>
            <person name="Williams K.H."/>
            <person name="Hubbard S.S."/>
            <person name="Banfield J.F."/>
        </authorList>
    </citation>
    <scope>NUCLEOTIDE SEQUENCE [LARGE SCALE GENOMIC DNA]</scope>
</reference>
<dbReference type="Gene3D" id="3.40.50.300">
    <property type="entry name" value="P-loop containing nucleotide triphosphate hydrolases"/>
    <property type="match status" value="1"/>
</dbReference>
<dbReference type="SUPFAM" id="SSF52540">
    <property type="entry name" value="P-loop containing nucleoside triphosphate hydrolases"/>
    <property type="match status" value="1"/>
</dbReference>
<dbReference type="InterPro" id="IPR014774">
    <property type="entry name" value="KaiC-like_dom"/>
</dbReference>
<feature type="domain" description="KaiC-like" evidence="1">
    <location>
        <begin position="46"/>
        <end position="182"/>
    </location>
</feature>
<protein>
    <recommendedName>
        <fullName evidence="1">KaiC-like domain-containing protein</fullName>
    </recommendedName>
</protein>
<dbReference type="EMBL" id="MFFU01000001">
    <property type="protein sequence ID" value="OGF19907.1"/>
    <property type="molecule type" value="Genomic_DNA"/>
</dbReference>
<evidence type="ECO:0000313" key="3">
    <source>
        <dbReference type="Proteomes" id="UP000177691"/>
    </source>
</evidence>
<dbReference type="AlphaFoldDB" id="A0A1F5RZN0"/>
<evidence type="ECO:0000259" key="1">
    <source>
        <dbReference type="Pfam" id="PF06745"/>
    </source>
</evidence>
<evidence type="ECO:0000313" key="2">
    <source>
        <dbReference type="EMBL" id="OGF19907.1"/>
    </source>
</evidence>